<dbReference type="OrthoDB" id="10055769at2759"/>
<dbReference type="InterPro" id="IPR057596">
    <property type="entry name" value="RDRP_core"/>
</dbReference>
<comment type="catalytic activity">
    <reaction evidence="1">
        <text>RNA(n) + a ribonucleoside 5'-triphosphate = RNA(n+1) + diphosphate</text>
        <dbReference type="Rhea" id="RHEA:21248"/>
        <dbReference type="Rhea" id="RHEA-COMP:14527"/>
        <dbReference type="Rhea" id="RHEA-COMP:17342"/>
        <dbReference type="ChEBI" id="CHEBI:33019"/>
        <dbReference type="ChEBI" id="CHEBI:61557"/>
        <dbReference type="ChEBI" id="CHEBI:140395"/>
        <dbReference type="EC" id="2.7.7.48"/>
    </reaction>
</comment>
<feature type="non-terminal residue" evidence="4">
    <location>
        <position position="1"/>
    </location>
</feature>
<reference evidence="4" key="1">
    <citation type="submission" date="2021-03" db="EMBL/GenBank/DDBJ databases">
        <title>Draft genome sequence of rust myrtle Austropuccinia psidii MF-1, a brazilian biotype.</title>
        <authorList>
            <person name="Quecine M.C."/>
            <person name="Pachon D.M.R."/>
            <person name="Bonatelli M.L."/>
            <person name="Correr F.H."/>
            <person name="Franceschini L.M."/>
            <person name="Leite T.F."/>
            <person name="Margarido G.R.A."/>
            <person name="Almeida C.A."/>
            <person name="Ferrarezi J.A."/>
            <person name="Labate C.A."/>
        </authorList>
    </citation>
    <scope>NUCLEOTIDE SEQUENCE</scope>
    <source>
        <strain evidence="4">MF-1</strain>
    </source>
</reference>
<comment type="similarity">
    <text evidence="1">Belongs to the RdRP family.</text>
</comment>
<evidence type="ECO:0000256" key="2">
    <source>
        <dbReference type="SAM" id="MobiDB-lite"/>
    </source>
</evidence>
<dbReference type="GO" id="GO:0003968">
    <property type="term" value="F:RNA-directed RNA polymerase activity"/>
    <property type="evidence" value="ECO:0007669"/>
    <property type="project" value="UniProtKB-KW"/>
</dbReference>
<evidence type="ECO:0000313" key="4">
    <source>
        <dbReference type="EMBL" id="MBW0462783.1"/>
    </source>
</evidence>
<protein>
    <recommendedName>
        <fullName evidence="1">RNA-dependent RNA polymerase</fullName>
        <ecNumber evidence="1">2.7.7.48</ecNumber>
    </recommendedName>
</protein>
<dbReference type="EMBL" id="AVOT02000419">
    <property type="protein sequence ID" value="MBW0462783.1"/>
    <property type="molecule type" value="Genomic_DNA"/>
</dbReference>
<keyword evidence="1" id="KW-0694">RNA-binding</keyword>
<dbReference type="PANTHER" id="PTHR23079">
    <property type="entry name" value="RNA-DEPENDENT RNA POLYMERASE"/>
    <property type="match status" value="1"/>
</dbReference>
<feature type="domain" description="RDRP core" evidence="3">
    <location>
        <begin position="430"/>
        <end position="1120"/>
    </location>
</feature>
<dbReference type="GO" id="GO:0031380">
    <property type="term" value="C:nuclear RNA-directed RNA polymerase complex"/>
    <property type="evidence" value="ECO:0007669"/>
    <property type="project" value="TreeGrafter"/>
</dbReference>
<proteinExistence type="inferred from homology"/>
<feature type="compositionally biased region" description="Polar residues" evidence="2">
    <location>
        <begin position="222"/>
        <end position="238"/>
    </location>
</feature>
<dbReference type="Proteomes" id="UP000765509">
    <property type="component" value="Unassembled WGS sequence"/>
</dbReference>
<sequence>MHEIPNLFHGLSFDYPNGKTAEASLALLFSLDYRIASDLASKEISNQVNPSIGKDEAHELFALKIQMAIDDIRFINSQKPHSAPSLFLNDNQKLSYPDLDALKFNNPSNMSSSNNSYIKPIHTQKITSSPSLNKNPIINGNQFIDYPDLQYLTLSETPNTKLVKTEAKNPTSATSRLALRLQAVCSRLESSISLHQDSNYPPDFSTKLVLNNSIPKIDGQFESYSNSDHTSASTSDESLTPEEYLTPSEEISEFELDEPTLPQQIVLEIHQLANSKEFLHQSLNLDGIHSLRILQRRIPNAFGVQWEITRLAWDSLLLESCPKLIKNDKIPRLELADLPTSFHDSLRPHLDLLSFSREKIGLDVNERVWKELDLEFLSDLEGKDRALGCADQTDLPDLLIKSTLGDGFAEWYGGKVKFSGVILSINDQKTKFTIRLNPPKLDRSCMFKRKFGSHSFVELTAEDSLMNSNDSLKSLFHFILKPFQCLGRTWTIFDYEDNRFQYFSPGLPQSALQTKLNHFNPQSKTLPINNHKYHSELSSFEKFVNWYCPLEENSHLQIAKLARRFKLGRSITIPALKFDPSNILRGDERYGVEDILSNTASDKNATEACMTDGNGWMNQCAFQLLREKFHELRLNTTIQARICGAKGTWTLGPKDWPEHQINQPRIIIRDSQVKVRYGSDLSPWNCILNVVTLSRVIYPASLSSQIIEHLSDRGVPYTPIYNLMESALQTTFDELSDWDRHPAESQEQQRRRLYYTYEKLGAMIARRRRELEDQARVFVSTFESPTSSNSNEGEFQGSELSNPNNSIGTCSYSGLPFSNNEKILALLRTGFLPLDCPYLAHKMISIIKLQLKLQIKKFHIICSQSASAMIIPDPENILKENQIALCFSEPPLDELGIPLEFIEGEVLLFRHPCLLPTDIRKVTAVHYRLLDRYRDVILLPTVGNQSLASILGGGDVDGDRALIIWNKEIVFNFTNANLKFIKPPFNQLDLFNSETIKVSEFNKECDKMKLNHDEMIKTLKTMMLKPILNKSYHAIYSTWHVKSCYKNGTEHSDSIRLAHLVMVLLDSAKSGLTLKLENFKVDNKIWNNFQMPNYHQWIKDFNEFNNENEVNYNYYQDERINKINLTKNPNYSNFHYLDKLISDF</sequence>
<gene>
    <name evidence="4" type="ORF">O181_002498</name>
</gene>
<feature type="region of interest" description="Disordered" evidence="2">
    <location>
        <begin position="782"/>
        <end position="802"/>
    </location>
</feature>
<evidence type="ECO:0000259" key="3">
    <source>
        <dbReference type="Pfam" id="PF05183"/>
    </source>
</evidence>
<dbReference type="AlphaFoldDB" id="A0A9Q3BCL5"/>
<keyword evidence="1" id="KW-0548">Nucleotidyltransferase</keyword>
<name>A0A9Q3BCL5_9BASI</name>
<accession>A0A9Q3BCL5</accession>
<comment type="caution">
    <text evidence="4">The sequence shown here is derived from an EMBL/GenBank/DDBJ whole genome shotgun (WGS) entry which is preliminary data.</text>
</comment>
<dbReference type="InterPro" id="IPR007855">
    <property type="entry name" value="RDRP"/>
</dbReference>
<dbReference type="GO" id="GO:0030422">
    <property type="term" value="P:siRNA processing"/>
    <property type="evidence" value="ECO:0007669"/>
    <property type="project" value="TreeGrafter"/>
</dbReference>
<evidence type="ECO:0000313" key="5">
    <source>
        <dbReference type="Proteomes" id="UP000765509"/>
    </source>
</evidence>
<dbReference type="Pfam" id="PF05183">
    <property type="entry name" value="RdRP"/>
    <property type="match status" value="1"/>
</dbReference>
<dbReference type="EC" id="2.7.7.48" evidence="1"/>
<dbReference type="GO" id="GO:0003723">
    <property type="term" value="F:RNA binding"/>
    <property type="evidence" value="ECO:0007669"/>
    <property type="project" value="UniProtKB-KW"/>
</dbReference>
<organism evidence="4 5">
    <name type="scientific">Austropuccinia psidii MF-1</name>
    <dbReference type="NCBI Taxonomy" id="1389203"/>
    <lineage>
        <taxon>Eukaryota</taxon>
        <taxon>Fungi</taxon>
        <taxon>Dikarya</taxon>
        <taxon>Basidiomycota</taxon>
        <taxon>Pucciniomycotina</taxon>
        <taxon>Pucciniomycetes</taxon>
        <taxon>Pucciniales</taxon>
        <taxon>Sphaerophragmiaceae</taxon>
        <taxon>Austropuccinia</taxon>
    </lineage>
</organism>
<feature type="region of interest" description="Disordered" evidence="2">
    <location>
        <begin position="220"/>
        <end position="251"/>
    </location>
</feature>
<dbReference type="PANTHER" id="PTHR23079:SF55">
    <property type="entry name" value="RNA-DIRECTED RNA POLYMERASE"/>
    <property type="match status" value="1"/>
</dbReference>
<keyword evidence="1" id="KW-0696">RNA-directed RNA polymerase</keyword>
<keyword evidence="1" id="KW-0808">Transferase</keyword>
<evidence type="ECO:0000256" key="1">
    <source>
        <dbReference type="RuleBase" id="RU363098"/>
    </source>
</evidence>
<keyword evidence="5" id="KW-1185">Reference proteome</keyword>